<keyword evidence="3 8" id="KW-1134">Transmembrane beta strand</keyword>
<keyword evidence="2 8" id="KW-0813">Transport</keyword>
<comment type="subcellular location">
    <subcellularLocation>
        <location evidence="1 8">Cell outer membrane</location>
        <topology evidence="1 8">Multi-pass membrane protein</topology>
    </subcellularLocation>
</comment>
<dbReference type="Pfam" id="PF00593">
    <property type="entry name" value="TonB_dep_Rec_b-barrel"/>
    <property type="match status" value="1"/>
</dbReference>
<dbReference type="Gene3D" id="2.40.170.20">
    <property type="entry name" value="TonB-dependent receptor, beta-barrel domain"/>
    <property type="match status" value="1"/>
</dbReference>
<evidence type="ECO:0000256" key="6">
    <source>
        <dbReference type="ARBA" id="ARBA00023136"/>
    </source>
</evidence>
<keyword evidence="7 8" id="KW-0998">Cell outer membrane</keyword>
<evidence type="ECO:0000256" key="8">
    <source>
        <dbReference type="PROSITE-ProRule" id="PRU01360"/>
    </source>
</evidence>
<feature type="domain" description="TonB-dependent receptor-like beta-barrel" evidence="11">
    <location>
        <begin position="393"/>
        <end position="936"/>
    </location>
</feature>
<name>A0A4R2L038_9GAMM</name>
<dbReference type="InterPro" id="IPR000531">
    <property type="entry name" value="Beta-barrel_TonB"/>
</dbReference>
<evidence type="ECO:0000259" key="11">
    <source>
        <dbReference type="Pfam" id="PF00593"/>
    </source>
</evidence>
<feature type="signal peptide" evidence="10">
    <location>
        <begin position="1"/>
        <end position="33"/>
    </location>
</feature>
<keyword evidence="6 8" id="KW-0472">Membrane</keyword>
<dbReference type="OrthoDB" id="9805434at2"/>
<dbReference type="Proteomes" id="UP000294980">
    <property type="component" value="Unassembled WGS sequence"/>
</dbReference>
<evidence type="ECO:0000259" key="12">
    <source>
        <dbReference type="Pfam" id="PF07715"/>
    </source>
</evidence>
<dbReference type="InterPro" id="IPR036942">
    <property type="entry name" value="Beta-barrel_TonB_sf"/>
</dbReference>
<gene>
    <name evidence="13" type="ORF">EV688_10339</name>
</gene>
<sequence>MNHRRSLMARAVHGAVIAGTVSAGAGFAGSAYAQQDTALEEVVITGSRLRRDRDFVEVSPVATLDMEQIQGLGNLTLEQTVNRMPQLVPDTTSATNQYGGAAMSANLRGLGAVRTLVLVDGRRYIPAENTGIADLATIPDMLVESVEIVTGGASAVYGSDAIAGAINFRLRDDFQGAEFRYQRGETSEGDGDTERFDFLLGAGTDDGRGNVTFAASYSERGTIMGDARDFSAIPLVTSSTGEYVPFGSGNIPGTVISLQPAQFPLINGVDLSNSDGSCPGPIQGVRFDAGGQPVPFCRPEDQFNYAADNFLMRPMERYQISTLGRYQINSQVEAYAQFFYNKYEQAYQMAPESVAPTSFGQGGGTIVIPQAATNPLFSPQLQSFWAQNAAFWDADGDGDYVVNNTGRRFEEFGPRNFSFNIDSFMLTGGFRGDLEFGDRNWAWDTFYQYSRNETTLTNVGLLSKSGITLGLDAVIDDSGNVSCRTQVRGCVPVNIFGTDTLTPEMAAYLQSESVTDNRFEREVAGASIAGDLFELPAGMVAAAFGAEYREETISVVPNEAQLTNDLAAQAIAPEVVNGAYDIFEVFAETRIPLLNDQFGLQGLAVEGAARYADYSTIGKVSTYSGSLDVDVNEQVKLRTGYSRAIRAPNLDELLRPVSAGFRPVNDPCLAVNNPSAAVKQLCVQQGVPSNIIDTLVDSARSGYDLISGGNPNLEEEEADTLTAGFVLMPSMLPGLSLSLDYYRVELEGAISQVDGQLLLNDCFATGAIDGTSCQSITRDSNGNIFEVNAPLLNLASREVEGMDLAINYAFESLPAFLALPNHGATLDVQSFSSWQFTNETQVLESLDPIDCAGRYSGTCSSGPVRPDPDFRSLLRFNYRSGPLRLSPEVNYIGDLKLAENSTPNERGTQDAVVYVNLNGGWDITEKINVFFGINNLFDKQPPVWAFQAAGDLNVNVNLYDPQGRNFFAGVRAAL</sequence>
<dbReference type="SUPFAM" id="SSF56935">
    <property type="entry name" value="Porins"/>
    <property type="match status" value="1"/>
</dbReference>
<evidence type="ECO:0000256" key="1">
    <source>
        <dbReference type="ARBA" id="ARBA00004571"/>
    </source>
</evidence>
<comment type="similarity">
    <text evidence="8 9">Belongs to the TonB-dependent receptor family.</text>
</comment>
<keyword evidence="5 9" id="KW-0798">TonB box</keyword>
<protein>
    <submittedName>
        <fullName evidence="13">TonB-dependent receptor-like protein</fullName>
    </submittedName>
</protein>
<feature type="chain" id="PRO_5020984146" evidence="10">
    <location>
        <begin position="34"/>
        <end position="974"/>
    </location>
</feature>
<proteinExistence type="inferred from homology"/>
<dbReference type="InterPro" id="IPR039426">
    <property type="entry name" value="TonB-dep_rcpt-like"/>
</dbReference>
<evidence type="ECO:0000256" key="4">
    <source>
        <dbReference type="ARBA" id="ARBA00022692"/>
    </source>
</evidence>
<dbReference type="RefSeq" id="WP_117317452.1">
    <property type="nucleotide sequence ID" value="NZ_QQSW01000008.1"/>
</dbReference>
<evidence type="ECO:0000256" key="3">
    <source>
        <dbReference type="ARBA" id="ARBA00022452"/>
    </source>
</evidence>
<dbReference type="Pfam" id="PF07715">
    <property type="entry name" value="Plug"/>
    <property type="match status" value="1"/>
</dbReference>
<feature type="domain" description="TonB-dependent receptor plug" evidence="12">
    <location>
        <begin position="59"/>
        <end position="165"/>
    </location>
</feature>
<reference evidence="13 14" key="1">
    <citation type="submission" date="2019-03" db="EMBL/GenBank/DDBJ databases">
        <title>Genomic Encyclopedia of Type Strains, Phase IV (KMG-IV): sequencing the most valuable type-strain genomes for metagenomic binning, comparative biology and taxonomic classification.</title>
        <authorList>
            <person name="Goeker M."/>
        </authorList>
    </citation>
    <scope>NUCLEOTIDE SEQUENCE [LARGE SCALE GENOMIC DNA]</scope>
    <source>
        <strain evidence="13 14">DSM 23344</strain>
    </source>
</reference>
<keyword evidence="14" id="KW-1185">Reference proteome</keyword>
<dbReference type="PROSITE" id="PS52016">
    <property type="entry name" value="TONB_DEPENDENT_REC_3"/>
    <property type="match status" value="1"/>
</dbReference>
<keyword evidence="4 8" id="KW-0812">Transmembrane</keyword>
<dbReference type="AlphaFoldDB" id="A0A4R2L038"/>
<organism evidence="13 14">
    <name type="scientific">Chromatocurvus halotolerans</name>
    <dbReference type="NCBI Taxonomy" id="1132028"/>
    <lineage>
        <taxon>Bacteria</taxon>
        <taxon>Pseudomonadati</taxon>
        <taxon>Pseudomonadota</taxon>
        <taxon>Gammaproteobacteria</taxon>
        <taxon>Cellvibrionales</taxon>
        <taxon>Halieaceae</taxon>
        <taxon>Chromatocurvus</taxon>
    </lineage>
</organism>
<evidence type="ECO:0000256" key="7">
    <source>
        <dbReference type="ARBA" id="ARBA00023237"/>
    </source>
</evidence>
<evidence type="ECO:0000313" key="14">
    <source>
        <dbReference type="Proteomes" id="UP000294980"/>
    </source>
</evidence>
<dbReference type="Gene3D" id="2.170.130.10">
    <property type="entry name" value="TonB-dependent receptor, plug domain"/>
    <property type="match status" value="1"/>
</dbReference>
<dbReference type="PANTHER" id="PTHR47234:SF2">
    <property type="entry name" value="TONB-DEPENDENT RECEPTOR"/>
    <property type="match status" value="1"/>
</dbReference>
<evidence type="ECO:0000256" key="5">
    <source>
        <dbReference type="ARBA" id="ARBA00023077"/>
    </source>
</evidence>
<evidence type="ECO:0000256" key="9">
    <source>
        <dbReference type="RuleBase" id="RU003357"/>
    </source>
</evidence>
<comment type="caution">
    <text evidence="13">The sequence shown here is derived from an EMBL/GenBank/DDBJ whole genome shotgun (WGS) entry which is preliminary data.</text>
</comment>
<dbReference type="InterPro" id="IPR037066">
    <property type="entry name" value="Plug_dom_sf"/>
</dbReference>
<dbReference type="GO" id="GO:0009279">
    <property type="term" value="C:cell outer membrane"/>
    <property type="evidence" value="ECO:0007669"/>
    <property type="project" value="UniProtKB-SubCell"/>
</dbReference>
<dbReference type="EMBL" id="SLWX01000003">
    <property type="protein sequence ID" value="TCO77026.1"/>
    <property type="molecule type" value="Genomic_DNA"/>
</dbReference>
<accession>A0A4R2L038</accession>
<evidence type="ECO:0000256" key="2">
    <source>
        <dbReference type="ARBA" id="ARBA00022448"/>
    </source>
</evidence>
<dbReference type="PANTHER" id="PTHR47234">
    <property type="match status" value="1"/>
</dbReference>
<evidence type="ECO:0000313" key="13">
    <source>
        <dbReference type="EMBL" id="TCO77026.1"/>
    </source>
</evidence>
<keyword evidence="10" id="KW-0732">Signal</keyword>
<evidence type="ECO:0000256" key="10">
    <source>
        <dbReference type="SAM" id="SignalP"/>
    </source>
</evidence>
<keyword evidence="13" id="KW-0675">Receptor</keyword>
<dbReference type="InterPro" id="IPR012910">
    <property type="entry name" value="Plug_dom"/>
</dbReference>